<protein>
    <recommendedName>
        <fullName evidence="3">Proline dehydrogenase</fullName>
    </recommendedName>
</protein>
<reference evidence="2" key="1">
    <citation type="submission" date="2023-07" db="EMBL/GenBank/DDBJ databases">
        <title>30 novel species of actinomycetes from the DSMZ collection.</title>
        <authorList>
            <person name="Nouioui I."/>
        </authorList>
    </citation>
    <scope>NUCLEOTIDE SEQUENCE [LARGE SCALE GENOMIC DNA]</scope>
    <source>
        <strain evidence="2">DSM 40932</strain>
    </source>
</reference>
<gene>
    <name evidence="1" type="ORF">RM717_00015</name>
</gene>
<organism evidence="1 2">
    <name type="scientific">Streptomyces stephensoniae</name>
    <dbReference type="NCBI Taxonomy" id="3375367"/>
    <lineage>
        <taxon>Bacteria</taxon>
        <taxon>Bacillati</taxon>
        <taxon>Actinomycetota</taxon>
        <taxon>Actinomycetes</taxon>
        <taxon>Kitasatosporales</taxon>
        <taxon>Streptomycetaceae</taxon>
        <taxon>Streptomyces</taxon>
    </lineage>
</organism>
<accession>A0ABU2VTF9</accession>
<evidence type="ECO:0000313" key="1">
    <source>
        <dbReference type="EMBL" id="MDT0488886.1"/>
    </source>
</evidence>
<dbReference type="Proteomes" id="UP001180556">
    <property type="component" value="Unassembled WGS sequence"/>
</dbReference>
<name>A0ABU2VTF9_9ACTN</name>
<keyword evidence="2" id="KW-1185">Reference proteome</keyword>
<dbReference type="RefSeq" id="WP_311594790.1">
    <property type="nucleotide sequence ID" value="NZ_JAVRFG010000001.1"/>
</dbReference>
<evidence type="ECO:0008006" key="3">
    <source>
        <dbReference type="Google" id="ProtNLM"/>
    </source>
</evidence>
<dbReference type="EMBL" id="JAVRFG010000001">
    <property type="protein sequence ID" value="MDT0488886.1"/>
    <property type="molecule type" value="Genomic_DNA"/>
</dbReference>
<sequence>MDAGLAAVCGALAGAVATTGAALATGWATREAARIAARSQHRKDRREPRQAIYKDFLTAAHNFARILKRSGGMVSNIEQIDEAFSNELQAVAAEITRIRVDLSLHGPENVSELARKIDELAVEARTETSVYVVLGVFEDAGELTDQDRRDRQNARERIRYLTPVIQEQTIQFERAARLALDDDGSQ</sequence>
<proteinExistence type="predicted"/>
<comment type="caution">
    <text evidence="1">The sequence shown here is derived from an EMBL/GenBank/DDBJ whole genome shotgun (WGS) entry which is preliminary data.</text>
</comment>
<evidence type="ECO:0000313" key="2">
    <source>
        <dbReference type="Proteomes" id="UP001180556"/>
    </source>
</evidence>